<name>A0A927BUH8_9BACL</name>
<protein>
    <submittedName>
        <fullName evidence="1">Uncharacterized protein</fullName>
    </submittedName>
</protein>
<sequence>MTMRSEVALVDGSALEVGLIGNPAGRTIMLPIAKKSVYGPAAESLKLWGVDPELGEHFIGGLSDAFRVLHFDYEGHLMAYPQPDLLTPDRKRQT</sequence>
<reference evidence="1" key="1">
    <citation type="submission" date="2020-09" db="EMBL/GenBank/DDBJ databases">
        <title>A novel bacterium of genus Paenibacillus, isolated from South China Sea.</title>
        <authorList>
            <person name="Huang H."/>
            <person name="Mo K."/>
            <person name="Hu Y."/>
        </authorList>
    </citation>
    <scope>NUCLEOTIDE SEQUENCE</scope>
    <source>
        <strain evidence="1">IB182496</strain>
    </source>
</reference>
<evidence type="ECO:0000313" key="1">
    <source>
        <dbReference type="EMBL" id="MBD2846562.1"/>
    </source>
</evidence>
<dbReference type="Proteomes" id="UP000621560">
    <property type="component" value="Unassembled WGS sequence"/>
</dbReference>
<dbReference type="EMBL" id="JACXIZ010000025">
    <property type="protein sequence ID" value="MBD2846562.1"/>
    <property type="molecule type" value="Genomic_DNA"/>
</dbReference>
<organism evidence="1 2">
    <name type="scientific">Paenibacillus sabuli</name>
    <dbReference type="NCBI Taxonomy" id="2772509"/>
    <lineage>
        <taxon>Bacteria</taxon>
        <taxon>Bacillati</taxon>
        <taxon>Bacillota</taxon>
        <taxon>Bacilli</taxon>
        <taxon>Bacillales</taxon>
        <taxon>Paenibacillaceae</taxon>
        <taxon>Paenibacillus</taxon>
    </lineage>
</organism>
<evidence type="ECO:0000313" key="2">
    <source>
        <dbReference type="Proteomes" id="UP000621560"/>
    </source>
</evidence>
<comment type="caution">
    <text evidence="1">The sequence shown here is derived from an EMBL/GenBank/DDBJ whole genome shotgun (WGS) entry which is preliminary data.</text>
</comment>
<dbReference type="RefSeq" id="WP_190919089.1">
    <property type="nucleotide sequence ID" value="NZ_JACXIZ010000025.1"/>
</dbReference>
<dbReference type="AlphaFoldDB" id="A0A927BUH8"/>
<proteinExistence type="predicted"/>
<keyword evidence="2" id="KW-1185">Reference proteome</keyword>
<gene>
    <name evidence="1" type="ORF">IDH44_15285</name>
</gene>
<accession>A0A927BUH8</accession>